<evidence type="ECO:0000313" key="1">
    <source>
        <dbReference type="EMBL" id="RAH71902.1"/>
    </source>
</evidence>
<accession>A0ACD1HDK7</accession>
<organism evidence="1 2">
    <name type="scientific">Aspergillus aculeatinus CBS 121060</name>
    <dbReference type="NCBI Taxonomy" id="1448322"/>
    <lineage>
        <taxon>Eukaryota</taxon>
        <taxon>Fungi</taxon>
        <taxon>Dikarya</taxon>
        <taxon>Ascomycota</taxon>
        <taxon>Pezizomycotina</taxon>
        <taxon>Eurotiomycetes</taxon>
        <taxon>Eurotiomycetidae</taxon>
        <taxon>Eurotiales</taxon>
        <taxon>Aspergillaceae</taxon>
        <taxon>Aspergillus</taxon>
        <taxon>Aspergillus subgen. Circumdati</taxon>
    </lineage>
</organism>
<dbReference type="Proteomes" id="UP000249661">
    <property type="component" value="Unassembled WGS sequence"/>
</dbReference>
<name>A0ACD1HDK7_9EURO</name>
<sequence>MPSIIKALTLHALLTGAFMSQAALASPLFGFNPRDTIVDEGFTGEDSTFDIFDKRGKTSPKLATADFPSKSHACPKTDKYTETTYTSGQLTKAYVEAVKYANEGKQIGKNKYPHGYANHDKLPFECGSSKMEFVLDREDPARVFNGGDVTALPDRVIFEYTGSGKTAKARFCGVIRHAGKGLADCPAT</sequence>
<evidence type="ECO:0000313" key="2">
    <source>
        <dbReference type="Proteomes" id="UP000249661"/>
    </source>
</evidence>
<reference evidence="1" key="1">
    <citation type="submission" date="2018-02" db="EMBL/GenBank/DDBJ databases">
        <title>The genomes of Aspergillus section Nigri reveals drivers in fungal speciation.</title>
        <authorList>
            <consortium name="DOE Joint Genome Institute"/>
            <person name="Vesth T.C."/>
            <person name="Nybo J."/>
            <person name="Theobald S."/>
            <person name="Brandl J."/>
            <person name="Frisvad J.C."/>
            <person name="Nielsen K.F."/>
            <person name="Lyhne E.K."/>
            <person name="Kogle M.E."/>
            <person name="Kuo A."/>
            <person name="Riley R."/>
            <person name="Clum A."/>
            <person name="Nolan M."/>
            <person name="Lipzen A."/>
            <person name="Salamov A."/>
            <person name="Henrissat B."/>
            <person name="Wiebenga A."/>
            <person name="De vries R.P."/>
            <person name="Grigoriev I.V."/>
            <person name="Mortensen U.H."/>
            <person name="Andersen M.R."/>
            <person name="Baker S.E."/>
        </authorList>
    </citation>
    <scope>NUCLEOTIDE SEQUENCE</scope>
    <source>
        <strain evidence="1">CBS 121060</strain>
    </source>
</reference>
<proteinExistence type="predicted"/>
<keyword evidence="2" id="KW-1185">Reference proteome</keyword>
<protein>
    <submittedName>
        <fullName evidence="1">Uncharacterized protein</fullName>
    </submittedName>
</protein>
<gene>
    <name evidence="1" type="ORF">BO66DRAFT_447586</name>
</gene>
<dbReference type="EMBL" id="KZ824946">
    <property type="protein sequence ID" value="RAH71902.1"/>
    <property type="molecule type" value="Genomic_DNA"/>
</dbReference>